<dbReference type="PANTHER" id="PTHR30466">
    <property type="entry name" value="FLAVIN REDUCTASE"/>
    <property type="match status" value="1"/>
</dbReference>
<evidence type="ECO:0000313" key="5">
    <source>
        <dbReference type="Proteomes" id="UP000677875"/>
    </source>
</evidence>
<protein>
    <submittedName>
        <fullName evidence="4">Flavin reductase family protein</fullName>
    </submittedName>
</protein>
<evidence type="ECO:0000259" key="3">
    <source>
        <dbReference type="SMART" id="SM00903"/>
    </source>
</evidence>
<dbReference type="GO" id="GO:0010181">
    <property type="term" value="F:FMN binding"/>
    <property type="evidence" value="ECO:0007669"/>
    <property type="project" value="InterPro"/>
</dbReference>
<dbReference type="GO" id="GO:0006208">
    <property type="term" value="P:pyrimidine nucleobase catabolic process"/>
    <property type="evidence" value="ECO:0007669"/>
    <property type="project" value="TreeGrafter"/>
</dbReference>
<dbReference type="InterPro" id="IPR012349">
    <property type="entry name" value="Split_barrel_FMN-bd"/>
</dbReference>
<keyword evidence="1" id="KW-0560">Oxidoreductase</keyword>
<dbReference type="InterPro" id="IPR050268">
    <property type="entry name" value="NADH-dep_flavin_reductase"/>
</dbReference>
<dbReference type="InterPro" id="IPR002563">
    <property type="entry name" value="Flavin_Rdtase-like_dom"/>
</dbReference>
<dbReference type="Gene3D" id="2.30.110.10">
    <property type="entry name" value="Electron Transport, Fmn-binding Protein, Chain A"/>
    <property type="match status" value="1"/>
</dbReference>
<feature type="region of interest" description="Disordered" evidence="2">
    <location>
        <begin position="172"/>
        <end position="199"/>
    </location>
</feature>
<gene>
    <name evidence="4" type="ORF">J5Y05_10130</name>
</gene>
<dbReference type="AlphaFoldDB" id="A0A940XHX3"/>
<dbReference type="PANTHER" id="PTHR30466:SF1">
    <property type="entry name" value="FMN REDUCTASE (NADH) RUTF"/>
    <property type="match status" value="1"/>
</dbReference>
<keyword evidence="5" id="KW-1185">Reference proteome</keyword>
<sequence length="199" mass="21308">MTIPEADVRSTTAPPVPRDRFRAAMGAAATGVTVVATGGPLGRFAQTVSAMCSVSEEPPTLLVCVNRRSPMNEAIQAHGTFAVSVLGRQHDHVADTFAGRPWPGKERWDFTCGEWTRTVSGAPRLADAVASFDCAVETRLTVGTHHIYVGLIHEVTAAGGTPLVYSDRRYARPETVPPSTFPGFPGSGPAHRDEQRTTR</sequence>
<evidence type="ECO:0000313" key="4">
    <source>
        <dbReference type="EMBL" id="MBQ0826866.1"/>
    </source>
</evidence>
<name>A0A940XHX3_9ACTN</name>
<dbReference type="Proteomes" id="UP000677875">
    <property type="component" value="Unassembled WGS sequence"/>
</dbReference>
<dbReference type="SMART" id="SM00903">
    <property type="entry name" value="Flavin_Reduct"/>
    <property type="match status" value="1"/>
</dbReference>
<proteinExistence type="predicted"/>
<accession>A0A940XHX3</accession>
<evidence type="ECO:0000256" key="1">
    <source>
        <dbReference type="ARBA" id="ARBA00023002"/>
    </source>
</evidence>
<dbReference type="Pfam" id="PF01613">
    <property type="entry name" value="Flavin_Reduct"/>
    <property type="match status" value="1"/>
</dbReference>
<evidence type="ECO:0000256" key="2">
    <source>
        <dbReference type="SAM" id="MobiDB-lite"/>
    </source>
</evidence>
<comment type="caution">
    <text evidence="4">The sequence shown here is derived from an EMBL/GenBank/DDBJ whole genome shotgun (WGS) entry which is preliminary data.</text>
</comment>
<organism evidence="4 5">
    <name type="scientific">Streptomyces tagetis</name>
    <dbReference type="NCBI Taxonomy" id="2820809"/>
    <lineage>
        <taxon>Bacteria</taxon>
        <taxon>Bacillati</taxon>
        <taxon>Actinomycetota</taxon>
        <taxon>Actinomycetes</taxon>
        <taxon>Kitasatosporales</taxon>
        <taxon>Streptomycetaceae</taxon>
        <taxon>Streptomyces</taxon>
    </lineage>
</organism>
<reference evidence="4" key="1">
    <citation type="submission" date="2021-04" db="EMBL/GenBank/DDBJ databases">
        <title>Genome seq and assembly of Streptomyces sp. RG38.</title>
        <authorList>
            <person name="Chhetri G."/>
        </authorList>
    </citation>
    <scope>NUCLEOTIDE SEQUENCE</scope>
    <source>
        <strain evidence="4">RG38</strain>
    </source>
</reference>
<dbReference type="GO" id="GO:0042602">
    <property type="term" value="F:riboflavin reductase (NADPH) activity"/>
    <property type="evidence" value="ECO:0007669"/>
    <property type="project" value="TreeGrafter"/>
</dbReference>
<dbReference type="EMBL" id="JAGPNL010000002">
    <property type="protein sequence ID" value="MBQ0826866.1"/>
    <property type="molecule type" value="Genomic_DNA"/>
</dbReference>
<feature type="domain" description="Flavin reductase like" evidence="3">
    <location>
        <begin position="25"/>
        <end position="172"/>
    </location>
</feature>
<dbReference type="SUPFAM" id="SSF50475">
    <property type="entry name" value="FMN-binding split barrel"/>
    <property type="match status" value="1"/>
</dbReference>
<feature type="compositionally biased region" description="Basic and acidic residues" evidence="2">
    <location>
        <begin position="190"/>
        <end position="199"/>
    </location>
</feature>
<dbReference type="RefSeq" id="WP_210870533.1">
    <property type="nucleotide sequence ID" value="NZ_JAGPNL010000002.1"/>
</dbReference>